<evidence type="ECO:0000313" key="2">
    <source>
        <dbReference type="EMBL" id="PPQ74752.1"/>
    </source>
</evidence>
<dbReference type="EMBL" id="NHYE01005316">
    <property type="protein sequence ID" value="PPQ74752.1"/>
    <property type="molecule type" value="Genomic_DNA"/>
</dbReference>
<dbReference type="InParanoid" id="A0A409W8A4"/>
<dbReference type="Proteomes" id="UP000284706">
    <property type="component" value="Unassembled WGS sequence"/>
</dbReference>
<organism evidence="2 3">
    <name type="scientific">Gymnopilus dilepis</name>
    <dbReference type="NCBI Taxonomy" id="231916"/>
    <lineage>
        <taxon>Eukaryota</taxon>
        <taxon>Fungi</taxon>
        <taxon>Dikarya</taxon>
        <taxon>Basidiomycota</taxon>
        <taxon>Agaricomycotina</taxon>
        <taxon>Agaricomycetes</taxon>
        <taxon>Agaricomycetidae</taxon>
        <taxon>Agaricales</taxon>
        <taxon>Agaricineae</taxon>
        <taxon>Hymenogastraceae</taxon>
        <taxon>Gymnopilus</taxon>
    </lineage>
</organism>
<dbReference type="AlphaFoldDB" id="A0A409W8A4"/>
<evidence type="ECO:0000256" key="1">
    <source>
        <dbReference type="SAM" id="MobiDB-lite"/>
    </source>
</evidence>
<evidence type="ECO:0000313" key="3">
    <source>
        <dbReference type="Proteomes" id="UP000284706"/>
    </source>
</evidence>
<feature type="compositionally biased region" description="Low complexity" evidence="1">
    <location>
        <begin position="149"/>
        <end position="166"/>
    </location>
</feature>
<proteinExistence type="predicted"/>
<protein>
    <submittedName>
        <fullName evidence="2">Uncharacterized protein</fullName>
    </submittedName>
</protein>
<keyword evidence="3" id="KW-1185">Reference proteome</keyword>
<gene>
    <name evidence="2" type="ORF">CVT26_005049</name>
</gene>
<accession>A0A409W8A4</accession>
<name>A0A409W8A4_9AGAR</name>
<comment type="caution">
    <text evidence="2">The sequence shown here is derived from an EMBL/GenBank/DDBJ whole genome shotgun (WGS) entry which is preliminary data.</text>
</comment>
<dbReference type="OrthoDB" id="57709at2759"/>
<reference evidence="2 3" key="1">
    <citation type="journal article" date="2018" name="Evol. Lett.">
        <title>Horizontal gene cluster transfer increased hallucinogenic mushroom diversity.</title>
        <authorList>
            <person name="Reynolds H.T."/>
            <person name="Vijayakumar V."/>
            <person name="Gluck-Thaler E."/>
            <person name="Korotkin H.B."/>
            <person name="Matheny P.B."/>
            <person name="Slot J.C."/>
        </authorList>
    </citation>
    <scope>NUCLEOTIDE SEQUENCE [LARGE SCALE GENOMIC DNA]</scope>
    <source>
        <strain evidence="2 3">SRW20</strain>
    </source>
</reference>
<sequence>MCIHCRAEDYLLADVLFGGFGGRRGRRSMDLFGDPFGFDDGINRNSFAPVSQRAMGELERAKRIFLNHLASVDVSNGSVSEEIITFHLVPDMRKQFNKFVKDATSRQLTRAEQDLINKTRKSLMYYTSVTVSDAAQRAYLDKNPHLRKPANTAAAGSSAAPQATSSNSRPLQDASERKMQRQLNEAVINHAASKSTVKRLHQKA</sequence>
<feature type="region of interest" description="Disordered" evidence="1">
    <location>
        <begin position="147"/>
        <end position="183"/>
    </location>
</feature>